<dbReference type="InterPro" id="IPR027417">
    <property type="entry name" value="P-loop_NTPase"/>
</dbReference>
<keyword evidence="2" id="KW-1185">Reference proteome</keyword>
<organism evidence="1 2">
    <name type="scientific">Chryseobacterium kimseyorum</name>
    <dbReference type="NCBI Taxonomy" id="2984028"/>
    <lineage>
        <taxon>Bacteria</taxon>
        <taxon>Pseudomonadati</taxon>
        <taxon>Bacteroidota</taxon>
        <taxon>Flavobacteriia</taxon>
        <taxon>Flavobacteriales</taxon>
        <taxon>Weeksellaceae</taxon>
        <taxon>Chryseobacterium group</taxon>
        <taxon>Chryseobacterium</taxon>
    </lineage>
</organism>
<feature type="non-terminal residue" evidence="1">
    <location>
        <position position="340"/>
    </location>
</feature>
<dbReference type="EMBL" id="JAPDHW010000006">
    <property type="protein sequence ID" value="MCW3169042.1"/>
    <property type="molecule type" value="Genomic_DNA"/>
</dbReference>
<reference evidence="1" key="1">
    <citation type="submission" date="2022-10" db="EMBL/GenBank/DDBJ databases">
        <title>Chryseobacterium babae sp. nov. isolated from the gut of the beetle Oryctes rhinoceros, and Chryseobacterium kimseyorum sp. nov., isolated from a stick insect rearing cage.</title>
        <authorList>
            <person name="Shelomi M."/>
            <person name="Han C.-J."/>
            <person name="Chen W.-M."/>
            <person name="Chen H.-K."/>
            <person name="Liaw S.-J."/>
            <person name="Muhle E."/>
            <person name="Clermont D."/>
        </authorList>
    </citation>
    <scope>NUCLEOTIDE SEQUENCE</scope>
    <source>
        <strain evidence="1">09-1422</strain>
    </source>
</reference>
<protein>
    <recommendedName>
        <fullName evidence="3">NACHT domain-containing protein</fullName>
    </recommendedName>
</protein>
<sequence>MDKLREIIDFDTLDISKFYLGKISENYYHEKRFIKDKIEGDTLDINFYLNSKKEEKQLIDIVLNQDKTVLLGNPGIGKTKELEVLFKTLWERKNELEIIPFFININIFRNSKNFEDLIKYKDWKDFEKKCFIIDGLDEIPDPQDFISALKFFLENYNESIKIIISCRTNIYEKYLLRIDDFEYYYLNNLSDLQIINILKNTFAINITFEDLDKYRVFLENPFNLNLFGHFYKENQKFPQTIFEAFELSIDQELILLNKKKFVKSELIDEIHAKHILTEIAIINELMHQNYIESEDLYNLIGKEDKSLIEKISLIEKNQDSKKFIFRHQNYQEFLSAKYIS</sequence>
<comment type="caution">
    <text evidence="1">The sequence shown here is derived from an EMBL/GenBank/DDBJ whole genome shotgun (WGS) entry which is preliminary data.</text>
</comment>
<gene>
    <name evidence="1" type="ORF">OMO38_10950</name>
</gene>
<evidence type="ECO:0000313" key="1">
    <source>
        <dbReference type="EMBL" id="MCW3169042.1"/>
    </source>
</evidence>
<evidence type="ECO:0000313" key="2">
    <source>
        <dbReference type="Proteomes" id="UP001163731"/>
    </source>
</evidence>
<dbReference type="RefSeq" id="WP_264750217.1">
    <property type="nucleotide sequence ID" value="NZ_JAPDHW010000006.1"/>
</dbReference>
<name>A0ABT3HZ13_9FLAO</name>
<dbReference type="Gene3D" id="3.40.50.300">
    <property type="entry name" value="P-loop containing nucleotide triphosphate hydrolases"/>
    <property type="match status" value="1"/>
</dbReference>
<dbReference type="SUPFAM" id="SSF52540">
    <property type="entry name" value="P-loop containing nucleoside triphosphate hydrolases"/>
    <property type="match status" value="1"/>
</dbReference>
<dbReference type="Proteomes" id="UP001163731">
    <property type="component" value="Unassembled WGS sequence"/>
</dbReference>
<accession>A0ABT3HZ13</accession>
<evidence type="ECO:0008006" key="3">
    <source>
        <dbReference type="Google" id="ProtNLM"/>
    </source>
</evidence>
<proteinExistence type="predicted"/>